<dbReference type="PANTHER" id="PTHR43649:SF34">
    <property type="entry name" value="ABC TRANSPORTER PERIPLASMIC-BINDING PROTEIN YCJN-RELATED"/>
    <property type="match status" value="1"/>
</dbReference>
<dbReference type="Gene3D" id="3.40.190.10">
    <property type="entry name" value="Periplasmic binding protein-like II"/>
    <property type="match status" value="2"/>
</dbReference>
<evidence type="ECO:0000256" key="1">
    <source>
        <dbReference type="ARBA" id="ARBA00008520"/>
    </source>
</evidence>
<evidence type="ECO:0000313" key="6">
    <source>
        <dbReference type="EMBL" id="MBU9736303.1"/>
    </source>
</evidence>
<feature type="compositionally biased region" description="Polar residues" evidence="4">
    <location>
        <begin position="47"/>
        <end position="56"/>
    </location>
</feature>
<feature type="region of interest" description="Disordered" evidence="4">
    <location>
        <begin position="23"/>
        <end position="56"/>
    </location>
</feature>
<accession>A0A949K5P3</accession>
<feature type="compositionally biased region" description="Polar residues" evidence="4">
    <location>
        <begin position="23"/>
        <end position="38"/>
    </location>
</feature>
<dbReference type="SUPFAM" id="SSF53850">
    <property type="entry name" value="Periplasmic binding protein-like II"/>
    <property type="match status" value="1"/>
</dbReference>
<sequence>MRKLWSILLAGAMLVSLAACGSDKSTGQEAQPENTGGQESAKKQEGETATQGSKKNTTLTIMGSEDCFSEVELELYQQFEDETGIAIELITNPNDMNNSILGAKIATKELPDVVAYFNGEGGRSILMPEDNFLPITDDPCLENVNKELLDTYLNWGGEVYGFPNAGVQNWGILYNKQVFEDLGLEQPNTFEELEAICGKIKDSGVIPIYLSGGDAWPTETWLDTYWGAYIAAQVPDFWEQYAQNKVKLADLPEAVECLQRQLDFFEKGYYGETPLSDMHDGMYGALYEGRAAMFVFGDHVFAYGAQKYPDFTEKIGLMPFPVDGSGAYAVPCSEALYINKDSEHIEEALQLFNFLARPENVEKQYNAEQQACYFEGVTLDLIPQIQEAQKAVQSGKIGSVWFDYVPASYSHITYEVIPEMLLGNLTPKEVLKAIDDEIAKNAEAQGLPGW</sequence>
<dbReference type="RefSeq" id="WP_158343575.1">
    <property type="nucleotide sequence ID" value="NZ_JAHQCW010000008.1"/>
</dbReference>
<dbReference type="PROSITE" id="PS51257">
    <property type="entry name" value="PROKAR_LIPOPROTEIN"/>
    <property type="match status" value="1"/>
</dbReference>
<proteinExistence type="inferred from homology"/>
<dbReference type="EMBL" id="JAHQCW010000008">
    <property type="protein sequence ID" value="MBU9736303.1"/>
    <property type="molecule type" value="Genomic_DNA"/>
</dbReference>
<evidence type="ECO:0000256" key="2">
    <source>
        <dbReference type="ARBA" id="ARBA00022448"/>
    </source>
</evidence>
<comment type="caution">
    <text evidence="6">The sequence shown here is derived from an EMBL/GenBank/DDBJ whole genome shotgun (WGS) entry which is preliminary data.</text>
</comment>
<dbReference type="InterPro" id="IPR050490">
    <property type="entry name" value="Bact_solute-bd_prot1"/>
</dbReference>
<comment type="similarity">
    <text evidence="1">Belongs to the bacterial solute-binding protein 1 family.</text>
</comment>
<evidence type="ECO:0000256" key="4">
    <source>
        <dbReference type="SAM" id="MobiDB-lite"/>
    </source>
</evidence>
<keyword evidence="2" id="KW-0813">Transport</keyword>
<organism evidence="6 7">
    <name type="scientific">Diplocloster agilis</name>
    <dbReference type="NCBI Taxonomy" id="2850323"/>
    <lineage>
        <taxon>Bacteria</taxon>
        <taxon>Bacillati</taxon>
        <taxon>Bacillota</taxon>
        <taxon>Clostridia</taxon>
        <taxon>Lachnospirales</taxon>
        <taxon>Lachnospiraceae</taxon>
        <taxon>Diplocloster</taxon>
    </lineage>
</organism>
<dbReference type="AlphaFoldDB" id="A0A949K5P3"/>
<feature type="signal peptide" evidence="5">
    <location>
        <begin position="1"/>
        <end position="21"/>
    </location>
</feature>
<evidence type="ECO:0000256" key="5">
    <source>
        <dbReference type="SAM" id="SignalP"/>
    </source>
</evidence>
<reference evidence="6" key="1">
    <citation type="submission" date="2021-06" db="EMBL/GenBank/DDBJ databases">
        <title>Description of novel taxa of the family Lachnospiraceae.</title>
        <authorList>
            <person name="Chaplin A.V."/>
            <person name="Sokolova S.R."/>
            <person name="Pikina A.P."/>
            <person name="Korzhanova M."/>
            <person name="Belova V."/>
            <person name="Korostin D."/>
            <person name="Efimov B.A."/>
        </authorList>
    </citation>
    <scope>NUCLEOTIDE SEQUENCE</scope>
    <source>
        <strain evidence="6">ASD5720</strain>
    </source>
</reference>
<keyword evidence="3 5" id="KW-0732">Signal</keyword>
<dbReference type="PANTHER" id="PTHR43649">
    <property type="entry name" value="ARABINOSE-BINDING PROTEIN-RELATED"/>
    <property type="match status" value="1"/>
</dbReference>
<gene>
    <name evidence="6" type="ORF">KTH89_07110</name>
</gene>
<dbReference type="InterPro" id="IPR006059">
    <property type="entry name" value="SBP"/>
</dbReference>
<dbReference type="Pfam" id="PF01547">
    <property type="entry name" value="SBP_bac_1"/>
    <property type="match status" value="1"/>
</dbReference>
<keyword evidence="7" id="KW-1185">Reference proteome</keyword>
<protein>
    <submittedName>
        <fullName evidence="6">ABC transporter substrate-binding protein</fullName>
    </submittedName>
</protein>
<evidence type="ECO:0000313" key="7">
    <source>
        <dbReference type="Proteomes" id="UP000712157"/>
    </source>
</evidence>
<dbReference type="Proteomes" id="UP000712157">
    <property type="component" value="Unassembled WGS sequence"/>
</dbReference>
<name>A0A949K5P3_9FIRM</name>
<feature type="chain" id="PRO_5039131685" evidence="5">
    <location>
        <begin position="22"/>
        <end position="450"/>
    </location>
</feature>
<evidence type="ECO:0000256" key="3">
    <source>
        <dbReference type="ARBA" id="ARBA00022729"/>
    </source>
</evidence>